<evidence type="ECO:0000313" key="4">
    <source>
        <dbReference type="Proteomes" id="UP001295684"/>
    </source>
</evidence>
<dbReference type="PANTHER" id="PTHR33768">
    <property type="entry name" value="MIP11318P"/>
    <property type="match status" value="1"/>
</dbReference>
<gene>
    <name evidence="3" type="ORF">ECRASSUSDP1_LOCUS10009</name>
</gene>
<organism evidence="3 4">
    <name type="scientific">Euplotes crassus</name>
    <dbReference type="NCBI Taxonomy" id="5936"/>
    <lineage>
        <taxon>Eukaryota</taxon>
        <taxon>Sar</taxon>
        <taxon>Alveolata</taxon>
        <taxon>Ciliophora</taxon>
        <taxon>Intramacronucleata</taxon>
        <taxon>Spirotrichea</taxon>
        <taxon>Hypotrichia</taxon>
        <taxon>Euplotida</taxon>
        <taxon>Euplotidae</taxon>
        <taxon>Moneuplotes</taxon>
    </lineage>
</organism>
<dbReference type="Proteomes" id="UP001295684">
    <property type="component" value="Unassembled WGS sequence"/>
</dbReference>
<dbReference type="InterPro" id="IPR029488">
    <property type="entry name" value="Hmw/CFAP97"/>
</dbReference>
<dbReference type="EMBL" id="CAMPGE010009853">
    <property type="protein sequence ID" value="CAI2368713.1"/>
    <property type="molecule type" value="Genomic_DNA"/>
</dbReference>
<comment type="caution">
    <text evidence="3">The sequence shown here is derived from an EMBL/GenBank/DDBJ whole genome shotgun (WGS) entry which is preliminary data.</text>
</comment>
<protein>
    <submittedName>
        <fullName evidence="3">Uncharacterized protein</fullName>
    </submittedName>
</protein>
<comment type="similarity">
    <text evidence="1">Belongs to the CFAP97 family.</text>
</comment>
<keyword evidence="4" id="KW-1185">Reference proteome</keyword>
<dbReference type="PANTHER" id="PTHR33768:SF3">
    <property type="entry name" value="MIP11318P"/>
    <property type="match status" value="1"/>
</dbReference>
<dbReference type="Pfam" id="PF13879">
    <property type="entry name" value="Hmw_CFAP97"/>
    <property type="match status" value="1"/>
</dbReference>
<proteinExistence type="inferred from homology"/>
<feature type="region of interest" description="Disordered" evidence="2">
    <location>
        <begin position="320"/>
        <end position="366"/>
    </location>
</feature>
<accession>A0AAD1XEA9</accession>
<evidence type="ECO:0000256" key="2">
    <source>
        <dbReference type="SAM" id="MobiDB-lite"/>
    </source>
</evidence>
<reference evidence="3" key="1">
    <citation type="submission" date="2023-07" db="EMBL/GenBank/DDBJ databases">
        <authorList>
            <consortium name="AG Swart"/>
            <person name="Singh M."/>
            <person name="Singh A."/>
            <person name="Seah K."/>
            <person name="Emmerich C."/>
        </authorList>
    </citation>
    <scope>NUCLEOTIDE SEQUENCE</scope>
    <source>
        <strain evidence="3">DP1</strain>
    </source>
</reference>
<feature type="compositionally biased region" description="Pro residues" evidence="2">
    <location>
        <begin position="326"/>
        <end position="337"/>
    </location>
</feature>
<dbReference type="AlphaFoldDB" id="A0AAD1XEA9"/>
<evidence type="ECO:0000313" key="3">
    <source>
        <dbReference type="EMBL" id="CAI2368713.1"/>
    </source>
</evidence>
<sequence>MYRAKPTLNKLLSKKWEEIEQKLHENKLKMVKSCLDSKTPLRFKHIRQNYKKGQQTEDRYTEIERENRILMEKMTLIYSKPSKIKKISRAAKKELVSSHYNNRQTQKLKINYENQHILRRLQQRTSNYSVKEWKKDNKQRRKILKNICEFPYQMHNPRFHNNRSVSPHLRLPNHRLNSTKRSRMDFSTRSNQRCGSKLTSTLQINSRDDQMHIPHLRERTAPRRRRRKIKLLYRQEVCMKSSDDKGSLYNIEILKNKKNKHMYLMARNESSADNRAKDDYYIELSRKQASKVKKIFDNSYSSMVDSIRIHDNKLVLLNLNSSQPSNLPPPTSVPPLPNQTSESRNQAQDPLRDPSEPDPKINNTIS</sequence>
<feature type="compositionally biased region" description="Basic and acidic residues" evidence="2">
    <location>
        <begin position="350"/>
        <end position="359"/>
    </location>
</feature>
<dbReference type="InterPro" id="IPR038792">
    <property type="entry name" value="CFAP97D1/2"/>
</dbReference>
<name>A0AAD1XEA9_EUPCR</name>
<evidence type="ECO:0000256" key="1">
    <source>
        <dbReference type="ARBA" id="ARBA00008315"/>
    </source>
</evidence>